<comment type="caution">
    <text evidence="1">The sequence shown here is derived from an EMBL/GenBank/DDBJ whole genome shotgun (WGS) entry which is preliminary data.</text>
</comment>
<proteinExistence type="predicted"/>
<reference evidence="2" key="1">
    <citation type="journal article" date="2023" name="Hortic. Res.">
        <title>A chromosome-level phased genome enabling allele-level studies in sweet orange: a case study on citrus Huanglongbing tolerance.</title>
        <authorList>
            <person name="Wu B."/>
            <person name="Yu Q."/>
            <person name="Deng Z."/>
            <person name="Duan Y."/>
            <person name="Luo F."/>
            <person name="Gmitter F. Jr."/>
        </authorList>
    </citation>
    <scope>NUCLEOTIDE SEQUENCE [LARGE SCALE GENOMIC DNA]</scope>
    <source>
        <strain evidence="2">cv. Valencia</strain>
    </source>
</reference>
<keyword evidence="2" id="KW-1185">Reference proteome</keyword>
<gene>
    <name evidence="1" type="ORF">KPL71_024236</name>
</gene>
<dbReference type="EMBL" id="CM039177">
    <property type="protein sequence ID" value="KAH9699152.1"/>
    <property type="molecule type" value="Genomic_DNA"/>
</dbReference>
<protein>
    <submittedName>
        <fullName evidence="1">Uncharacterized protein</fullName>
    </submittedName>
</protein>
<evidence type="ECO:0000313" key="1">
    <source>
        <dbReference type="EMBL" id="KAH9699152.1"/>
    </source>
</evidence>
<organism evidence="1 2">
    <name type="scientific">Citrus sinensis</name>
    <name type="common">Sweet orange</name>
    <name type="synonym">Citrus aurantium var. sinensis</name>
    <dbReference type="NCBI Taxonomy" id="2711"/>
    <lineage>
        <taxon>Eukaryota</taxon>
        <taxon>Viridiplantae</taxon>
        <taxon>Streptophyta</taxon>
        <taxon>Embryophyta</taxon>
        <taxon>Tracheophyta</taxon>
        <taxon>Spermatophyta</taxon>
        <taxon>Magnoliopsida</taxon>
        <taxon>eudicotyledons</taxon>
        <taxon>Gunneridae</taxon>
        <taxon>Pentapetalae</taxon>
        <taxon>rosids</taxon>
        <taxon>malvids</taxon>
        <taxon>Sapindales</taxon>
        <taxon>Rutaceae</taxon>
        <taxon>Aurantioideae</taxon>
        <taxon>Citrus</taxon>
    </lineage>
</organism>
<name>A0ACB8IQ00_CITSI</name>
<evidence type="ECO:0000313" key="2">
    <source>
        <dbReference type="Proteomes" id="UP000829398"/>
    </source>
</evidence>
<sequence length="439" mass="47550">MMTTLISSAPSSSLIRQPLKRPKSSRLSKAKTLTSTIEATSSQPKPNNANAKKPTSRNRRRSSYGSSRRSAREGQLDKKTFAQEQVTFTAPVSSDPRVGIIGGGMAGLACALSWDKRGVKSTVFDTGNHGLGGRMGTRMIGPQPLIFDHAAQFFIVNDSWFRELTSMFSIVRPCWISNLEPFNGMWHLSENVKLRGQFDVVVIAHKGKCANRLLGSSGLPQIARQMKRLELSSIWALLAAFEDPLPLGSASTFEGAFVKGVDSVSWMANNSAKLLNSQSDAPHCWTFFSTAAYGKRNKVPQENIPTATTEKVKTGMLEGVEAALSRPKGSLQKPIYSRVRLWGAALPTNTPSIPCMGIGYTSGTCGDWLLGSSVESAALSGMALANHIADYLGSDGVCPEEFAVGLHKDFQSLEGHDIGQFPGLESMEKEQVQAYRLTS</sequence>
<dbReference type="Proteomes" id="UP000829398">
    <property type="component" value="Chromosome 8"/>
</dbReference>
<accession>A0ACB8IQ00</accession>